<gene>
    <name evidence="8" type="ORF">ZYGR_0A02550</name>
</gene>
<dbReference type="PANTHER" id="PTHR28236">
    <property type="entry name" value="54S RIBOSOMAL PROTEIN L44, MITOCHONDRIAL"/>
    <property type="match status" value="1"/>
</dbReference>
<dbReference type="GO" id="GO:0005762">
    <property type="term" value="C:mitochondrial large ribosomal subunit"/>
    <property type="evidence" value="ECO:0007669"/>
    <property type="project" value="EnsemblFungi"/>
</dbReference>
<dbReference type="FunFam" id="3.40.30.10:FF:000260">
    <property type="entry name" value="Mitochondrial ribosomal protein L44"/>
    <property type="match status" value="1"/>
</dbReference>
<evidence type="ECO:0000256" key="4">
    <source>
        <dbReference type="ARBA" id="ARBA00023128"/>
    </source>
</evidence>
<evidence type="ECO:0000313" key="8">
    <source>
        <dbReference type="EMBL" id="GAV46662.1"/>
    </source>
</evidence>
<evidence type="ECO:0000256" key="5">
    <source>
        <dbReference type="ARBA" id="ARBA00023274"/>
    </source>
</evidence>
<comment type="similarity">
    <text evidence="2">Belongs to the mitochondrion-specific ribosomal protein mL53 family.</text>
</comment>
<comment type="subcellular location">
    <subcellularLocation>
        <location evidence="1">Mitochondrion</location>
    </subcellularLocation>
</comment>
<keyword evidence="5" id="KW-0687">Ribonucleoprotein</keyword>
<dbReference type="AlphaFoldDB" id="A0A1Q2ZT42"/>
<organism evidence="8 9">
    <name type="scientific">Zygosaccharomyces rouxii</name>
    <dbReference type="NCBI Taxonomy" id="4956"/>
    <lineage>
        <taxon>Eukaryota</taxon>
        <taxon>Fungi</taxon>
        <taxon>Dikarya</taxon>
        <taxon>Ascomycota</taxon>
        <taxon>Saccharomycotina</taxon>
        <taxon>Saccharomycetes</taxon>
        <taxon>Saccharomycetales</taxon>
        <taxon>Saccharomycetaceae</taxon>
        <taxon>Zygosaccharomyces</taxon>
    </lineage>
</organism>
<evidence type="ECO:0000256" key="7">
    <source>
        <dbReference type="ARBA" id="ARBA00077936"/>
    </source>
</evidence>
<accession>A0A1Q2ZT42</accession>
<reference evidence="8 9" key="1">
    <citation type="submission" date="2016-08" db="EMBL/GenBank/DDBJ databases">
        <title>Draft genome sequence of allopolyploid Zygosaccharomyces rouxii.</title>
        <authorList>
            <person name="Watanabe J."/>
            <person name="Uehara K."/>
            <person name="Mogi Y."/>
            <person name="Tsukioka Y."/>
        </authorList>
    </citation>
    <scope>NUCLEOTIDE SEQUENCE [LARGE SCALE GENOMIC DNA]</scope>
    <source>
        <strain evidence="8 9">NBRC 110957</strain>
    </source>
</reference>
<evidence type="ECO:0000256" key="1">
    <source>
        <dbReference type="ARBA" id="ARBA00004173"/>
    </source>
</evidence>
<dbReference type="Proteomes" id="UP000187013">
    <property type="component" value="Unassembled WGS sequence"/>
</dbReference>
<dbReference type="PANTHER" id="PTHR28236:SF1">
    <property type="entry name" value="LARGE RIBOSOMAL SUBUNIT PROTEIN ML53"/>
    <property type="match status" value="1"/>
</dbReference>
<evidence type="ECO:0000256" key="2">
    <source>
        <dbReference type="ARBA" id="ARBA00005557"/>
    </source>
</evidence>
<dbReference type="InterPro" id="IPR042776">
    <property type="entry name" value="Ribosomal_mL53_fung"/>
</dbReference>
<name>A0A1Q2ZT42_ZYGRO</name>
<dbReference type="EMBL" id="BDGX01000001">
    <property type="protein sequence ID" value="GAV46662.1"/>
    <property type="molecule type" value="Genomic_DNA"/>
</dbReference>
<dbReference type="eggNOG" id="ENOG502S452">
    <property type="taxonomic scope" value="Eukaryota"/>
</dbReference>
<protein>
    <recommendedName>
        <fullName evidence="6">Large ribosomal subunit protein mL53</fullName>
    </recommendedName>
    <alternativeName>
        <fullName evidence="7">54S ribosomal protein L44, mitochondrial</fullName>
    </alternativeName>
</protein>
<dbReference type="Gene3D" id="3.40.30.10">
    <property type="entry name" value="Glutaredoxin"/>
    <property type="match status" value="1"/>
</dbReference>
<evidence type="ECO:0000256" key="6">
    <source>
        <dbReference type="ARBA" id="ARBA00035180"/>
    </source>
</evidence>
<dbReference type="OrthoDB" id="4136894at2759"/>
<keyword evidence="3" id="KW-0689">Ribosomal protein</keyword>
<evidence type="ECO:0000313" key="9">
    <source>
        <dbReference type="Proteomes" id="UP000187013"/>
    </source>
</evidence>
<keyword evidence="4" id="KW-0496">Mitochondrion</keyword>
<dbReference type="Pfam" id="PF10780">
    <property type="entry name" value="MRP_L53"/>
    <property type="match status" value="1"/>
</dbReference>
<evidence type="ECO:0000256" key="3">
    <source>
        <dbReference type="ARBA" id="ARBA00022980"/>
    </source>
</evidence>
<dbReference type="GO" id="GO:0003735">
    <property type="term" value="F:structural constituent of ribosome"/>
    <property type="evidence" value="ECO:0007669"/>
    <property type="project" value="EnsemblFungi"/>
</dbReference>
<sequence>MITKYFSKVVVKFNPFSKEAKTARLLLSSIPPAQRQLGTQIQNEVLTNASNKAPVIKVTFKDKKTMEVDPTKYTFQELANYFDTHSRQLSLKETIENS</sequence>
<dbReference type="InterPro" id="IPR019716">
    <property type="entry name" value="Ribosomal_mL53"/>
</dbReference>
<comment type="caution">
    <text evidence="8">The sequence shown here is derived from an EMBL/GenBank/DDBJ whole genome shotgun (WGS) entry which is preliminary data.</text>
</comment>
<proteinExistence type="inferred from homology"/>
<dbReference type="OMA" id="MDFNCSK"/>